<evidence type="ECO:0000256" key="1">
    <source>
        <dbReference type="ARBA" id="ARBA00022679"/>
    </source>
</evidence>
<dbReference type="InterPro" id="IPR002173">
    <property type="entry name" value="Carboh/pur_kinase_PfkB_CS"/>
</dbReference>
<organism evidence="4 5">
    <name type="scientific">Comamonas sediminis</name>
    <dbReference type="NCBI Taxonomy" id="1783360"/>
    <lineage>
        <taxon>Bacteria</taxon>
        <taxon>Pseudomonadati</taxon>
        <taxon>Pseudomonadota</taxon>
        <taxon>Betaproteobacteria</taxon>
        <taxon>Burkholderiales</taxon>
        <taxon>Comamonadaceae</taxon>
        <taxon>Comamonas</taxon>
    </lineage>
</organism>
<dbReference type="Gene3D" id="3.40.1190.20">
    <property type="match status" value="1"/>
</dbReference>
<proteinExistence type="predicted"/>
<evidence type="ECO:0000256" key="2">
    <source>
        <dbReference type="ARBA" id="ARBA00022777"/>
    </source>
</evidence>
<dbReference type="InterPro" id="IPR011611">
    <property type="entry name" value="PfkB_dom"/>
</dbReference>
<gene>
    <name evidence="4" type="ORF">AB7A72_11765</name>
</gene>
<dbReference type="PANTHER" id="PTHR46969">
    <property type="entry name" value="BIFUNCTIONAL PROTEIN HLDE"/>
    <property type="match status" value="1"/>
</dbReference>
<dbReference type="InterPro" id="IPR011913">
    <property type="entry name" value="RfaE_dom_I"/>
</dbReference>
<dbReference type="PROSITE" id="PS00584">
    <property type="entry name" value="PFKB_KINASES_2"/>
    <property type="match status" value="1"/>
</dbReference>
<dbReference type="PROSITE" id="PS00583">
    <property type="entry name" value="PFKB_KINASES_1"/>
    <property type="match status" value="1"/>
</dbReference>
<dbReference type="Proteomes" id="UP001562178">
    <property type="component" value="Unassembled WGS sequence"/>
</dbReference>
<protein>
    <submittedName>
        <fullName evidence="4">Bifunctional heptose 7-phosphate kinase/heptose 1-phosphate adenyltransferase</fullName>
    </submittedName>
</protein>
<dbReference type="SUPFAM" id="SSF53613">
    <property type="entry name" value="Ribokinase-like"/>
    <property type="match status" value="1"/>
</dbReference>
<name>A0ABV4B409_9BURK</name>
<reference evidence="4 5" key="1">
    <citation type="journal article" date="2016" name="Int. J. Syst. Evol. Microbiol.">
        <title>Description of Comamonas sediminis sp. nov., isolated from lagoon sediments.</title>
        <authorList>
            <person name="Subhash Y."/>
            <person name="Bang J.J."/>
            <person name="You T.H."/>
            <person name="Lee S.S."/>
        </authorList>
    </citation>
    <scope>NUCLEOTIDE SEQUENCE [LARGE SCALE GENOMIC DNA]</scope>
    <source>
        <strain evidence="4 5">JCM 31169</strain>
    </source>
</reference>
<evidence type="ECO:0000313" key="4">
    <source>
        <dbReference type="EMBL" id="MEY2251681.1"/>
    </source>
</evidence>
<keyword evidence="2 4" id="KW-0418">Kinase</keyword>
<dbReference type="CDD" id="cd01172">
    <property type="entry name" value="RfaE_like"/>
    <property type="match status" value="1"/>
</dbReference>
<dbReference type="Pfam" id="PF00294">
    <property type="entry name" value="PfkB"/>
    <property type="match status" value="1"/>
</dbReference>
<comment type="caution">
    <text evidence="4">The sequence shown here is derived from an EMBL/GenBank/DDBJ whole genome shotgun (WGS) entry which is preliminary data.</text>
</comment>
<evidence type="ECO:0000259" key="3">
    <source>
        <dbReference type="Pfam" id="PF00294"/>
    </source>
</evidence>
<accession>A0ABV4B409</accession>
<keyword evidence="5" id="KW-1185">Reference proteome</keyword>
<dbReference type="GO" id="GO:0016301">
    <property type="term" value="F:kinase activity"/>
    <property type="evidence" value="ECO:0007669"/>
    <property type="project" value="UniProtKB-KW"/>
</dbReference>
<evidence type="ECO:0000313" key="5">
    <source>
        <dbReference type="Proteomes" id="UP001562178"/>
    </source>
</evidence>
<dbReference type="InterPro" id="IPR029056">
    <property type="entry name" value="Ribokinase-like"/>
</dbReference>
<feature type="domain" description="Carbohydrate kinase PfkB" evidence="3">
    <location>
        <begin position="23"/>
        <end position="312"/>
    </location>
</feature>
<dbReference type="EMBL" id="JBGBDC010000004">
    <property type="protein sequence ID" value="MEY2251681.1"/>
    <property type="molecule type" value="Genomic_DNA"/>
</dbReference>
<keyword evidence="1" id="KW-0808">Transferase</keyword>
<dbReference type="PANTHER" id="PTHR46969:SF1">
    <property type="entry name" value="BIFUNCTIONAL PROTEIN HLDE"/>
    <property type="match status" value="1"/>
</dbReference>
<sequence length="334" mass="35188">MMTYLPLDGYPSGFLPSRAAQPVLVVGDGMLDRYWDGQVDRISPEAPVPVLSMHHEWQRAGGAANVAANLASLGSVSTLVTWLGGDAAGDQLSGLIEAAGVTLKAVRSPQATTTQKIRAVCSHHQLLRVDIEQPIPPDALQALCALVAELLPQHPWVVLSDYHKGVLAQCDQLLQQARQQGCQVLVDPKGSCFDQYAGAWLLKPNEKEAAAVTGSWSDDTEFASLMEALRARLRLEHLLVTRGSRGMSLFSAGQPAVHIASAAHEVFDVSGAGDTVLAALAACLAAGEPLHDAVRGANAAAGLAVAKFGTAVVTEAELLQARAQTARKARLPAH</sequence>